<dbReference type="RefSeq" id="WP_253966324.1">
    <property type="nucleotide sequence ID" value="NZ_JAMFTH010000001.1"/>
</dbReference>
<accession>A0A9X2KSE7</accession>
<protein>
    <recommendedName>
        <fullName evidence="4">DUF5666 domain-containing protein</fullName>
    </recommendedName>
</protein>
<reference evidence="2" key="1">
    <citation type="submission" date="2022-05" db="EMBL/GenBank/DDBJ databases">
        <authorList>
            <person name="Sun H.-N."/>
        </authorList>
    </citation>
    <scope>NUCLEOTIDE SEQUENCE</scope>
    <source>
        <strain evidence="2">HB14</strain>
    </source>
</reference>
<evidence type="ECO:0000313" key="3">
    <source>
        <dbReference type="Proteomes" id="UP001139319"/>
    </source>
</evidence>
<keyword evidence="1" id="KW-0732">Signal</keyword>
<proteinExistence type="predicted"/>
<sequence>MFTLSSRTKLSSALAVLALAAAGTASAADRTVKATIDSVDYENNRVTVIEKDSGDMFTYAFEAQPKVRVNGVRSGDLSKVVPGQDVTLKLNRIEQPQEVTASQVSTVKGEILEINREQNLALVRPADGGAPRVIELPENVAVSGLGNDVSDLQEGHFVTLKYTAR</sequence>
<dbReference type="Proteomes" id="UP001139319">
    <property type="component" value="Unassembled WGS sequence"/>
</dbReference>
<gene>
    <name evidence="2" type="ORF">M6D89_01820</name>
</gene>
<evidence type="ECO:0000313" key="2">
    <source>
        <dbReference type="EMBL" id="MCP8898032.1"/>
    </source>
</evidence>
<keyword evidence="3" id="KW-1185">Reference proteome</keyword>
<evidence type="ECO:0000256" key="1">
    <source>
        <dbReference type="SAM" id="SignalP"/>
    </source>
</evidence>
<feature type="chain" id="PRO_5040798588" description="DUF5666 domain-containing protein" evidence="1">
    <location>
        <begin position="28"/>
        <end position="165"/>
    </location>
</feature>
<evidence type="ECO:0008006" key="4">
    <source>
        <dbReference type="Google" id="ProtNLM"/>
    </source>
</evidence>
<name>A0A9X2KSE7_9GAMM</name>
<comment type="caution">
    <text evidence="2">The sequence shown here is derived from an EMBL/GenBank/DDBJ whole genome shotgun (WGS) entry which is preliminary data.</text>
</comment>
<dbReference type="EMBL" id="JAMFTH010000001">
    <property type="protein sequence ID" value="MCP8898032.1"/>
    <property type="molecule type" value="Genomic_DNA"/>
</dbReference>
<organism evidence="2 3">
    <name type="scientific">Gilvimarinus xylanilyticus</name>
    <dbReference type="NCBI Taxonomy" id="2944139"/>
    <lineage>
        <taxon>Bacteria</taxon>
        <taxon>Pseudomonadati</taxon>
        <taxon>Pseudomonadota</taxon>
        <taxon>Gammaproteobacteria</taxon>
        <taxon>Cellvibrionales</taxon>
        <taxon>Cellvibrionaceae</taxon>
        <taxon>Gilvimarinus</taxon>
    </lineage>
</organism>
<reference evidence="2" key="2">
    <citation type="submission" date="2023-01" db="EMBL/GenBank/DDBJ databases">
        <title>Gilvimarinus xylanilyticus HB14 isolated from Caulerpa lentillifera aquaculture base in Hainan, China.</title>
        <authorList>
            <person name="Zhang Y.-J."/>
        </authorList>
    </citation>
    <scope>NUCLEOTIDE SEQUENCE</scope>
    <source>
        <strain evidence="2">HB14</strain>
    </source>
</reference>
<dbReference type="AlphaFoldDB" id="A0A9X2KSE7"/>
<feature type="signal peptide" evidence="1">
    <location>
        <begin position="1"/>
        <end position="27"/>
    </location>
</feature>